<reference evidence="2 3" key="1">
    <citation type="submission" date="2019-05" db="EMBL/GenBank/DDBJ databases">
        <title>Another draft genome of Portunus trituberculatus and its Hox gene families provides insights of decapod evolution.</title>
        <authorList>
            <person name="Jeong J.-H."/>
            <person name="Song I."/>
            <person name="Kim S."/>
            <person name="Choi T."/>
            <person name="Kim D."/>
            <person name="Ryu S."/>
            <person name="Kim W."/>
        </authorList>
    </citation>
    <scope>NUCLEOTIDE SEQUENCE [LARGE SCALE GENOMIC DNA]</scope>
    <source>
        <tissue evidence="2">Muscle</tissue>
    </source>
</reference>
<dbReference type="Proteomes" id="UP000324222">
    <property type="component" value="Unassembled WGS sequence"/>
</dbReference>
<keyword evidence="1" id="KW-0732">Signal</keyword>
<accession>A0A5B7J506</accession>
<sequence length="49" mass="5648">MRGLLLLVLCRTFFSALAWISHWQSFLQSLVTHHFGLILAQRLCLPPLV</sequence>
<feature type="signal peptide" evidence="1">
    <location>
        <begin position="1"/>
        <end position="18"/>
    </location>
</feature>
<evidence type="ECO:0000256" key="1">
    <source>
        <dbReference type="SAM" id="SignalP"/>
    </source>
</evidence>
<evidence type="ECO:0000313" key="3">
    <source>
        <dbReference type="Proteomes" id="UP000324222"/>
    </source>
</evidence>
<dbReference type="EMBL" id="VSRR010079690">
    <property type="protein sequence ID" value="MPC89026.1"/>
    <property type="molecule type" value="Genomic_DNA"/>
</dbReference>
<comment type="caution">
    <text evidence="2">The sequence shown here is derived from an EMBL/GenBank/DDBJ whole genome shotgun (WGS) entry which is preliminary data.</text>
</comment>
<dbReference type="AlphaFoldDB" id="A0A5B7J506"/>
<name>A0A5B7J506_PORTR</name>
<organism evidence="2 3">
    <name type="scientific">Portunus trituberculatus</name>
    <name type="common">Swimming crab</name>
    <name type="synonym">Neptunus trituberculatus</name>
    <dbReference type="NCBI Taxonomy" id="210409"/>
    <lineage>
        <taxon>Eukaryota</taxon>
        <taxon>Metazoa</taxon>
        <taxon>Ecdysozoa</taxon>
        <taxon>Arthropoda</taxon>
        <taxon>Crustacea</taxon>
        <taxon>Multicrustacea</taxon>
        <taxon>Malacostraca</taxon>
        <taxon>Eumalacostraca</taxon>
        <taxon>Eucarida</taxon>
        <taxon>Decapoda</taxon>
        <taxon>Pleocyemata</taxon>
        <taxon>Brachyura</taxon>
        <taxon>Eubrachyura</taxon>
        <taxon>Portunoidea</taxon>
        <taxon>Portunidae</taxon>
        <taxon>Portuninae</taxon>
        <taxon>Portunus</taxon>
    </lineage>
</organism>
<keyword evidence="3" id="KW-1185">Reference proteome</keyword>
<proteinExistence type="predicted"/>
<evidence type="ECO:0000313" key="2">
    <source>
        <dbReference type="EMBL" id="MPC89026.1"/>
    </source>
</evidence>
<feature type="chain" id="PRO_5022916471" evidence="1">
    <location>
        <begin position="19"/>
        <end position="49"/>
    </location>
</feature>
<gene>
    <name evidence="2" type="ORF">E2C01_083955</name>
</gene>
<protein>
    <submittedName>
        <fullName evidence="2">Uncharacterized protein</fullName>
    </submittedName>
</protein>